<dbReference type="Gene3D" id="3.90.20.20">
    <property type="match status" value="1"/>
</dbReference>
<comment type="subunit">
    <text evidence="3 10">Homodimer.</text>
</comment>
<keyword evidence="15" id="KW-1185">Reference proteome</keyword>
<dbReference type="Proteomes" id="UP001164726">
    <property type="component" value="Chromosome"/>
</dbReference>
<feature type="compositionally biased region" description="Basic and acidic residues" evidence="13">
    <location>
        <begin position="1"/>
        <end position="13"/>
    </location>
</feature>
<name>A0A9E8S076_9BACI</name>
<dbReference type="GO" id="GO:0005737">
    <property type="term" value="C:cytoplasm"/>
    <property type="evidence" value="ECO:0007669"/>
    <property type="project" value="UniProtKB-SubCell"/>
</dbReference>
<keyword evidence="4 10" id="KW-0963">Cytoplasm</keyword>
<dbReference type="PROSITE" id="PS01071">
    <property type="entry name" value="GRPE"/>
    <property type="match status" value="1"/>
</dbReference>
<evidence type="ECO:0000256" key="9">
    <source>
        <dbReference type="ARBA" id="ARBA00076414"/>
    </source>
</evidence>
<dbReference type="NCBIfam" id="NF010738">
    <property type="entry name" value="PRK14140.1"/>
    <property type="match status" value="1"/>
</dbReference>
<dbReference type="Pfam" id="PF01025">
    <property type="entry name" value="GrpE"/>
    <property type="match status" value="1"/>
</dbReference>
<keyword evidence="5 10" id="KW-0346">Stress response</keyword>
<dbReference type="CDD" id="cd00446">
    <property type="entry name" value="GrpE"/>
    <property type="match status" value="1"/>
</dbReference>
<comment type="subcellular location">
    <subcellularLocation>
        <location evidence="1 10">Cytoplasm</location>
    </subcellularLocation>
</comment>
<dbReference type="GO" id="GO:0000774">
    <property type="term" value="F:adenyl-nucleotide exchange factor activity"/>
    <property type="evidence" value="ECO:0007669"/>
    <property type="project" value="InterPro"/>
</dbReference>
<evidence type="ECO:0000256" key="4">
    <source>
        <dbReference type="ARBA" id="ARBA00022490"/>
    </source>
</evidence>
<feature type="compositionally biased region" description="Polar residues" evidence="13">
    <location>
        <begin position="20"/>
        <end position="30"/>
    </location>
</feature>
<evidence type="ECO:0000256" key="3">
    <source>
        <dbReference type="ARBA" id="ARBA00011738"/>
    </source>
</evidence>
<evidence type="ECO:0000256" key="13">
    <source>
        <dbReference type="SAM" id="MobiDB-lite"/>
    </source>
</evidence>
<evidence type="ECO:0000256" key="2">
    <source>
        <dbReference type="ARBA" id="ARBA00009054"/>
    </source>
</evidence>
<dbReference type="GO" id="GO:0051082">
    <property type="term" value="F:unfolded protein binding"/>
    <property type="evidence" value="ECO:0007669"/>
    <property type="project" value="TreeGrafter"/>
</dbReference>
<evidence type="ECO:0000256" key="8">
    <source>
        <dbReference type="ARBA" id="ARBA00072274"/>
    </source>
</evidence>
<dbReference type="AlphaFoldDB" id="A0A9E8S076"/>
<evidence type="ECO:0000313" key="14">
    <source>
        <dbReference type="EMBL" id="WAA13934.1"/>
    </source>
</evidence>
<comment type="function">
    <text evidence="7 10 11">Participates actively in the response to hyperosmotic and heat shock by preventing the aggregation of stress-denatured proteins, in association with DnaK and GrpE. It is the nucleotide exchange factor for DnaK and may function as a thermosensor. Unfolded proteins bind initially to DnaJ; upon interaction with the DnaJ-bound protein, DnaK hydrolyzes its bound ATP, resulting in the formation of a stable complex. GrpE releases ADP from DnaK; ATP binding to DnaK triggers the release of the substrate protein, thus completing the reaction cycle. Several rounds of ATP-dependent interactions between DnaJ, DnaK and GrpE are required for fully efficient folding.</text>
</comment>
<comment type="similarity">
    <text evidence="2 10 12">Belongs to the GrpE family.</text>
</comment>
<dbReference type="PANTHER" id="PTHR21237">
    <property type="entry name" value="GRPE PROTEIN"/>
    <property type="match status" value="1"/>
</dbReference>
<dbReference type="KEGG" id="fhl:OE105_07670"/>
<accession>A0A9E8S076</accession>
<dbReference type="FunFam" id="2.30.22.10:FF:000001">
    <property type="entry name" value="Protein GrpE"/>
    <property type="match status" value="1"/>
</dbReference>
<keyword evidence="6 10" id="KW-0143">Chaperone</keyword>
<dbReference type="SUPFAM" id="SSF58014">
    <property type="entry name" value="Coiled-coil domain of nucleotide exchange factor GrpE"/>
    <property type="match status" value="1"/>
</dbReference>
<evidence type="ECO:0000256" key="10">
    <source>
        <dbReference type="HAMAP-Rule" id="MF_01151"/>
    </source>
</evidence>
<evidence type="ECO:0000256" key="7">
    <source>
        <dbReference type="ARBA" id="ARBA00053401"/>
    </source>
</evidence>
<reference evidence="14" key="1">
    <citation type="submission" date="2022-09" db="EMBL/GenBank/DDBJ databases">
        <title>Complete Genomes of Fervidibacillus albus and Fervidibacillus halotolerans isolated from tidal flat sediments.</title>
        <authorList>
            <person name="Kwon K.K."/>
            <person name="Yang S.-H."/>
            <person name="Park M.J."/>
            <person name="Oh H.-M."/>
        </authorList>
    </citation>
    <scope>NUCLEOTIDE SEQUENCE</scope>
    <source>
        <strain evidence="14">MEBiC13594</strain>
    </source>
</reference>
<dbReference type="GO" id="GO:0042803">
    <property type="term" value="F:protein homodimerization activity"/>
    <property type="evidence" value="ECO:0007669"/>
    <property type="project" value="InterPro"/>
</dbReference>
<evidence type="ECO:0000313" key="15">
    <source>
        <dbReference type="Proteomes" id="UP001164726"/>
    </source>
</evidence>
<evidence type="ECO:0000256" key="11">
    <source>
        <dbReference type="RuleBase" id="RU000639"/>
    </source>
</evidence>
<dbReference type="InterPro" id="IPR009012">
    <property type="entry name" value="GrpE_head"/>
</dbReference>
<dbReference type="InterPro" id="IPR000740">
    <property type="entry name" value="GrpE"/>
</dbReference>
<dbReference type="PRINTS" id="PR00773">
    <property type="entry name" value="GRPEPROTEIN"/>
</dbReference>
<dbReference type="PANTHER" id="PTHR21237:SF23">
    <property type="entry name" value="GRPE PROTEIN HOMOLOG, MITOCHONDRIAL"/>
    <property type="match status" value="1"/>
</dbReference>
<feature type="compositionally biased region" description="Basic and acidic residues" evidence="13">
    <location>
        <begin position="34"/>
        <end position="49"/>
    </location>
</feature>
<dbReference type="GO" id="GO:0051087">
    <property type="term" value="F:protein-folding chaperone binding"/>
    <property type="evidence" value="ECO:0007669"/>
    <property type="project" value="InterPro"/>
</dbReference>
<proteinExistence type="inferred from homology"/>
<dbReference type="GO" id="GO:0006457">
    <property type="term" value="P:protein folding"/>
    <property type="evidence" value="ECO:0007669"/>
    <property type="project" value="InterPro"/>
</dbReference>
<evidence type="ECO:0000256" key="1">
    <source>
        <dbReference type="ARBA" id="ARBA00004496"/>
    </source>
</evidence>
<evidence type="ECO:0000256" key="5">
    <source>
        <dbReference type="ARBA" id="ARBA00023016"/>
    </source>
</evidence>
<dbReference type="HAMAP" id="MF_01151">
    <property type="entry name" value="GrpE"/>
    <property type="match status" value="1"/>
</dbReference>
<dbReference type="EMBL" id="CP106877">
    <property type="protein sequence ID" value="WAA13934.1"/>
    <property type="molecule type" value="Genomic_DNA"/>
</dbReference>
<dbReference type="SUPFAM" id="SSF51064">
    <property type="entry name" value="Head domain of nucleotide exchange factor GrpE"/>
    <property type="match status" value="1"/>
</dbReference>
<gene>
    <name evidence="10 14" type="primary">grpE</name>
    <name evidence="14" type="ORF">OE105_07670</name>
</gene>
<evidence type="ECO:0000256" key="12">
    <source>
        <dbReference type="RuleBase" id="RU004478"/>
    </source>
</evidence>
<sequence>MEEEKIEKAKENLESAVDQEGNTFLSQEPTTEVIEDHPMEEKSEDQQNDEKISLLEEQIEKLKKELNEKEDRLLRVQADFDNYRKRMKNEIANLEKYRSQALATDLLTSVDNFERALNTEVNTEEGKSLLEGMEMIYRGILETFKNHGIEQIDSVGKPFDPHYHHAVMQGNDENYEKNVVIEEFQKGYILKDRVIRPAMVKVNE</sequence>
<dbReference type="Gene3D" id="2.30.22.10">
    <property type="entry name" value="Head domain of nucleotide exchange factor GrpE"/>
    <property type="match status" value="1"/>
</dbReference>
<evidence type="ECO:0000256" key="6">
    <source>
        <dbReference type="ARBA" id="ARBA00023186"/>
    </source>
</evidence>
<protein>
    <recommendedName>
        <fullName evidence="8 10">Protein GrpE</fullName>
    </recommendedName>
    <alternativeName>
        <fullName evidence="9 10">HSP-70 cofactor</fullName>
    </alternativeName>
</protein>
<dbReference type="InterPro" id="IPR013805">
    <property type="entry name" value="GrpE_CC"/>
</dbReference>
<feature type="region of interest" description="Disordered" evidence="13">
    <location>
        <begin position="1"/>
        <end position="49"/>
    </location>
</feature>
<organism evidence="14 15">
    <name type="scientific">Fervidibacillus halotolerans</name>
    <dbReference type="NCBI Taxonomy" id="2980027"/>
    <lineage>
        <taxon>Bacteria</taxon>
        <taxon>Bacillati</taxon>
        <taxon>Bacillota</taxon>
        <taxon>Bacilli</taxon>
        <taxon>Bacillales</taxon>
        <taxon>Bacillaceae</taxon>
        <taxon>Fervidibacillus</taxon>
    </lineage>
</organism>